<dbReference type="GO" id="GO:0003676">
    <property type="term" value="F:nucleic acid binding"/>
    <property type="evidence" value="ECO:0007669"/>
    <property type="project" value="InterPro"/>
</dbReference>
<evidence type="ECO:0000256" key="14">
    <source>
        <dbReference type="SAM" id="MobiDB-lite"/>
    </source>
</evidence>
<comment type="similarity">
    <text evidence="12">Belongs to the EXD2 family.</text>
</comment>
<dbReference type="GO" id="GO:0006310">
    <property type="term" value="P:DNA recombination"/>
    <property type="evidence" value="ECO:0007669"/>
    <property type="project" value="UniProtKB-ARBA"/>
</dbReference>
<keyword evidence="6" id="KW-0479">Metal-binding</keyword>
<dbReference type="PANTHER" id="PTHR13620:SF104">
    <property type="entry name" value="EXONUCLEASE 3'-5' DOMAIN-CONTAINING PROTEIN 2"/>
    <property type="match status" value="1"/>
</dbReference>
<evidence type="ECO:0000256" key="9">
    <source>
        <dbReference type="ARBA" id="ARBA00022989"/>
    </source>
</evidence>
<comment type="caution">
    <text evidence="17">The sequence shown here is derived from an EMBL/GenBank/DDBJ whole genome shotgun (WGS) entry which is preliminary data.</text>
</comment>
<proteinExistence type="inferred from homology"/>
<evidence type="ECO:0000259" key="16">
    <source>
        <dbReference type="SMART" id="SM00474"/>
    </source>
</evidence>
<evidence type="ECO:0000256" key="10">
    <source>
        <dbReference type="ARBA" id="ARBA00023128"/>
    </source>
</evidence>
<dbReference type="InterPro" id="IPR002562">
    <property type="entry name" value="3'-5'_exonuclease_dom"/>
</dbReference>
<keyword evidence="18" id="KW-1185">Reference proteome</keyword>
<keyword evidence="5" id="KW-0540">Nuclease</keyword>
<keyword evidence="9 15" id="KW-1133">Transmembrane helix</keyword>
<evidence type="ECO:0000313" key="18">
    <source>
        <dbReference type="Proteomes" id="UP001497623"/>
    </source>
</evidence>
<dbReference type="GO" id="GO:0046872">
    <property type="term" value="F:metal ion binding"/>
    <property type="evidence" value="ECO:0007669"/>
    <property type="project" value="UniProtKB-KW"/>
</dbReference>
<keyword evidence="11 15" id="KW-0472">Membrane</keyword>
<dbReference type="InterPro" id="IPR036397">
    <property type="entry name" value="RNaseH_sf"/>
</dbReference>
<protein>
    <recommendedName>
        <fullName evidence="13">Exonuclease 3'-5' domain-containing protein 2</fullName>
    </recommendedName>
</protein>
<feature type="compositionally biased region" description="Basic and acidic residues" evidence="14">
    <location>
        <begin position="616"/>
        <end position="628"/>
    </location>
</feature>
<dbReference type="InterPro" id="IPR051132">
    <property type="entry name" value="3-5_Exonuclease_domain"/>
</dbReference>
<feature type="region of interest" description="Disordered" evidence="14">
    <location>
        <begin position="616"/>
        <end position="644"/>
    </location>
</feature>
<evidence type="ECO:0000256" key="11">
    <source>
        <dbReference type="ARBA" id="ARBA00023136"/>
    </source>
</evidence>
<keyword evidence="7" id="KW-0378">Hydrolase</keyword>
<evidence type="ECO:0000256" key="8">
    <source>
        <dbReference type="ARBA" id="ARBA00022839"/>
    </source>
</evidence>
<accession>A0AAV2SFC1</accession>
<keyword evidence="10" id="KW-0496">Mitochondrion</keyword>
<comment type="cofactor">
    <cofactor evidence="2">
        <name>Mg(2+)</name>
        <dbReference type="ChEBI" id="CHEBI:18420"/>
    </cofactor>
</comment>
<organism evidence="17 18">
    <name type="scientific">Meganyctiphanes norvegica</name>
    <name type="common">Northern krill</name>
    <name type="synonym">Thysanopoda norvegica</name>
    <dbReference type="NCBI Taxonomy" id="48144"/>
    <lineage>
        <taxon>Eukaryota</taxon>
        <taxon>Metazoa</taxon>
        <taxon>Ecdysozoa</taxon>
        <taxon>Arthropoda</taxon>
        <taxon>Crustacea</taxon>
        <taxon>Multicrustacea</taxon>
        <taxon>Malacostraca</taxon>
        <taxon>Eumalacostraca</taxon>
        <taxon>Eucarida</taxon>
        <taxon>Euphausiacea</taxon>
        <taxon>Euphausiidae</taxon>
        <taxon>Meganyctiphanes</taxon>
    </lineage>
</organism>
<dbReference type="GO" id="GO:0005634">
    <property type="term" value="C:nucleus"/>
    <property type="evidence" value="ECO:0007669"/>
    <property type="project" value="TreeGrafter"/>
</dbReference>
<dbReference type="Proteomes" id="UP001497623">
    <property type="component" value="Unassembled WGS sequence"/>
</dbReference>
<dbReference type="SUPFAM" id="SSF53098">
    <property type="entry name" value="Ribonuclease H-like"/>
    <property type="match status" value="1"/>
</dbReference>
<dbReference type="GO" id="GO:0031966">
    <property type="term" value="C:mitochondrial membrane"/>
    <property type="evidence" value="ECO:0007669"/>
    <property type="project" value="UniProtKB-SubCell"/>
</dbReference>
<evidence type="ECO:0000256" key="5">
    <source>
        <dbReference type="ARBA" id="ARBA00022722"/>
    </source>
</evidence>
<name>A0AAV2SFC1_MEGNR</name>
<evidence type="ECO:0000256" key="6">
    <source>
        <dbReference type="ARBA" id="ARBA00022723"/>
    </source>
</evidence>
<gene>
    <name evidence="17" type="ORF">MNOR_LOCUS35608</name>
</gene>
<evidence type="ECO:0000256" key="12">
    <source>
        <dbReference type="ARBA" id="ARBA00061005"/>
    </source>
</evidence>
<evidence type="ECO:0000256" key="1">
    <source>
        <dbReference type="ARBA" id="ARBA00001936"/>
    </source>
</evidence>
<evidence type="ECO:0000256" key="15">
    <source>
        <dbReference type="SAM" id="Phobius"/>
    </source>
</evidence>
<evidence type="ECO:0000256" key="2">
    <source>
        <dbReference type="ARBA" id="ARBA00001946"/>
    </source>
</evidence>
<dbReference type="PANTHER" id="PTHR13620">
    <property type="entry name" value="3-5 EXONUCLEASE"/>
    <property type="match status" value="1"/>
</dbReference>
<sequence>MMLPQSINHSKVIGGLVFGVGTSAALYYNRKKIVQLLYKWRINSLIKLSNMKVHIVTSNEEWECIYSLIAEEAYTIGALGFDCEWVQVQGSRRPVALLQLATASGVCVLVRLSCMNSIPDSLKMLLNDNRVLKLGVACIEDSQYLLMDYGLNVRGCVDLRHLYFRSFNQETPGENEIKQTANNIGLNGLSQKLLGKSLNKDWRIRAGDWEAHELSPKQIKYAAEDALVGIHILIKLLADKVYMDNSAAFMISSSWNAYVQKIIHQYCSDYSDLKFCSSKDPETNSKTIFYKPGTTNKTKMLDETSVTRKTLLYHNCQLLAPDNVPLCTVDPKKARWYVEKDLGTLVSEEPLVVKLNFEPAGRPQTEKGDGQFYLQERHNKCVVCGKDDSYIRKNIVPVEYRKYFPDILKAHQSHDVVLLCLKCHRKSSMQDNFLRNCLAEEFDAPIGTKSDLTHIVDQNLKRIRNAGGTLLKSGSKLPSEKVAELEQLLKDYYQCDTVTSDLIQKASNLEIKIPNENYEPHGLKVYKAYEKIGITKFERRWREYFLSSMNPNFMPEHWSINHNEYKMELKINRLPIDHPDRIIYKIALVGTEGNLDDDKDEKFLQENVFCSSTDKHSISHEFQQKQPEDYTVQDESFNDFDKIQ</sequence>
<dbReference type="InterPro" id="IPR012337">
    <property type="entry name" value="RNaseH-like_sf"/>
</dbReference>
<dbReference type="GO" id="GO:0000175">
    <property type="term" value="F:3'-5'-RNA exonuclease activity"/>
    <property type="evidence" value="ECO:0007669"/>
    <property type="project" value="UniProtKB-ARBA"/>
</dbReference>
<dbReference type="AlphaFoldDB" id="A0AAV2SFC1"/>
<dbReference type="FunFam" id="3.30.420.10:FF:000041">
    <property type="entry name" value="Exonuclease 3'-5' domain containing 2"/>
    <property type="match status" value="1"/>
</dbReference>
<evidence type="ECO:0000256" key="7">
    <source>
        <dbReference type="ARBA" id="ARBA00022801"/>
    </source>
</evidence>
<comment type="subcellular location">
    <subcellularLocation>
        <location evidence="3">Mitochondrion membrane</location>
    </subcellularLocation>
</comment>
<evidence type="ECO:0000256" key="3">
    <source>
        <dbReference type="ARBA" id="ARBA00004325"/>
    </source>
</evidence>
<keyword evidence="4 15" id="KW-0812">Transmembrane</keyword>
<reference evidence="17 18" key="1">
    <citation type="submission" date="2024-05" db="EMBL/GenBank/DDBJ databases">
        <authorList>
            <person name="Wallberg A."/>
        </authorList>
    </citation>
    <scope>NUCLEOTIDE SEQUENCE [LARGE SCALE GENOMIC DNA]</scope>
</reference>
<feature type="domain" description="3'-5' exonuclease" evidence="16">
    <location>
        <begin position="53"/>
        <end position="241"/>
    </location>
</feature>
<evidence type="ECO:0000256" key="4">
    <source>
        <dbReference type="ARBA" id="ARBA00022692"/>
    </source>
</evidence>
<dbReference type="CDD" id="cd06141">
    <property type="entry name" value="WRN_exo"/>
    <property type="match status" value="1"/>
</dbReference>
<evidence type="ECO:0000313" key="17">
    <source>
        <dbReference type="EMBL" id="CAL4182680.1"/>
    </source>
</evidence>
<comment type="cofactor">
    <cofactor evidence="1">
        <name>Mn(2+)</name>
        <dbReference type="ChEBI" id="CHEBI:29035"/>
    </cofactor>
</comment>
<keyword evidence="8" id="KW-0269">Exonuclease</keyword>
<dbReference type="Pfam" id="PF01612">
    <property type="entry name" value="DNA_pol_A_exo1"/>
    <property type="match status" value="1"/>
</dbReference>
<dbReference type="SMART" id="SM00474">
    <property type="entry name" value="35EXOc"/>
    <property type="match status" value="1"/>
</dbReference>
<dbReference type="EMBL" id="CAXKWB010060176">
    <property type="protein sequence ID" value="CAL4182680.1"/>
    <property type="molecule type" value="Genomic_DNA"/>
</dbReference>
<evidence type="ECO:0000256" key="13">
    <source>
        <dbReference type="ARBA" id="ARBA00069878"/>
    </source>
</evidence>
<dbReference type="Gene3D" id="3.30.420.10">
    <property type="entry name" value="Ribonuclease H-like superfamily/Ribonuclease H"/>
    <property type="match status" value="1"/>
</dbReference>
<feature type="transmembrane region" description="Helical" evidence="15">
    <location>
        <begin position="12"/>
        <end position="29"/>
    </location>
</feature>